<keyword evidence="1 5" id="KW-0479">Metal-binding</keyword>
<dbReference type="PROSITE" id="PS00478">
    <property type="entry name" value="LIM_DOMAIN_1"/>
    <property type="match status" value="1"/>
</dbReference>
<dbReference type="Gene3D" id="2.10.110.10">
    <property type="entry name" value="Cysteine Rich Protein"/>
    <property type="match status" value="3"/>
</dbReference>
<dbReference type="EMBL" id="JAAECE010000002">
    <property type="protein sequence ID" value="KAF1805567.1"/>
    <property type="molecule type" value="Genomic_DNA"/>
</dbReference>
<keyword evidence="4 5" id="KW-0440">LIM domain</keyword>
<dbReference type="InterPro" id="IPR013087">
    <property type="entry name" value="Znf_C2H2_type"/>
</dbReference>
<dbReference type="CDD" id="cd08368">
    <property type="entry name" value="LIM"/>
    <property type="match status" value="1"/>
</dbReference>
<evidence type="ECO:0000256" key="2">
    <source>
        <dbReference type="ARBA" id="ARBA00022737"/>
    </source>
</evidence>
<sequence>MPFCKCGELCLDDKCNKCGFDFSAAAATATADGKNGKVDRWQSRYLGSVMGLDSLSRSVEQQDRSSCSSPLSQRTSSPIMKRITKPFNSLLDSRRVTPSKSLTSPALNKRYSMSHLATNNCGECHTKLSGKTVRLPDSQVKYHWNCLQCKGCQLPFQDTSFFIDVLKNVYHPNCAPSNAVAQSCSRCSQAITDSYIALNTAVLHPRCLRCTGCQKILHPASIYFDIHGAHCQTCSNEKMDDKELLSKHMKIVPQLQKVAGTTTTAAAAAATNVIEQQHQEKDDEKATSPIEKVVETVKPSSLMSSRGRRPLPRFGVVRDCAGCNQRIYSVHEEIPGPKASKWHKKCLVCTGCNKTLDSGATVHEHQETHTLNPWCTTCLLSKKKSMVHSNSASAVFSAIV</sequence>
<dbReference type="GO" id="GO:0005634">
    <property type="term" value="C:nucleus"/>
    <property type="evidence" value="ECO:0007669"/>
    <property type="project" value="TreeGrafter"/>
</dbReference>
<protein>
    <recommendedName>
        <fullName evidence="6">LIM zinc-binding domain-containing protein</fullName>
    </recommendedName>
</protein>
<accession>A0A8H4BQG1</accession>
<organism evidence="7 8">
    <name type="scientific">Mucor circinelloides f. lusitanicus</name>
    <name type="common">Mucor racemosus var. lusitanicus</name>
    <dbReference type="NCBI Taxonomy" id="29924"/>
    <lineage>
        <taxon>Eukaryota</taxon>
        <taxon>Fungi</taxon>
        <taxon>Fungi incertae sedis</taxon>
        <taxon>Mucoromycota</taxon>
        <taxon>Mucoromycotina</taxon>
        <taxon>Mucoromycetes</taxon>
        <taxon>Mucorales</taxon>
        <taxon>Mucorineae</taxon>
        <taxon>Mucoraceae</taxon>
        <taxon>Mucor</taxon>
    </lineage>
</organism>
<evidence type="ECO:0000256" key="4">
    <source>
        <dbReference type="ARBA" id="ARBA00023038"/>
    </source>
</evidence>
<gene>
    <name evidence="7" type="ORF">FB192DRAFT_1468756</name>
</gene>
<dbReference type="GO" id="GO:0003712">
    <property type="term" value="F:transcription coregulator activity"/>
    <property type="evidence" value="ECO:0007669"/>
    <property type="project" value="TreeGrafter"/>
</dbReference>
<evidence type="ECO:0000259" key="6">
    <source>
        <dbReference type="PROSITE" id="PS50023"/>
    </source>
</evidence>
<feature type="domain" description="LIM zinc-binding" evidence="6">
    <location>
        <begin position="182"/>
        <end position="241"/>
    </location>
</feature>
<evidence type="ECO:0000256" key="3">
    <source>
        <dbReference type="ARBA" id="ARBA00022833"/>
    </source>
</evidence>
<dbReference type="Pfam" id="PF00412">
    <property type="entry name" value="LIM"/>
    <property type="match status" value="2"/>
</dbReference>
<dbReference type="InterPro" id="IPR001781">
    <property type="entry name" value="Znf_LIM"/>
</dbReference>
<name>A0A8H4BQG1_MUCCL</name>
<evidence type="ECO:0000256" key="1">
    <source>
        <dbReference type="ARBA" id="ARBA00022723"/>
    </source>
</evidence>
<evidence type="ECO:0000256" key="5">
    <source>
        <dbReference type="PROSITE-ProRule" id="PRU00125"/>
    </source>
</evidence>
<comment type="caution">
    <text evidence="7">The sequence shown here is derived from an EMBL/GenBank/DDBJ whole genome shotgun (WGS) entry which is preliminary data.</text>
</comment>
<keyword evidence="2" id="KW-0677">Repeat</keyword>
<dbReference type="PROSITE" id="PS50023">
    <property type="entry name" value="LIM_DOMAIN_2"/>
    <property type="match status" value="2"/>
</dbReference>
<dbReference type="PROSITE" id="PS00028">
    <property type="entry name" value="ZINC_FINGER_C2H2_1"/>
    <property type="match status" value="1"/>
</dbReference>
<feature type="domain" description="LIM zinc-binding" evidence="6">
    <location>
        <begin position="318"/>
        <end position="385"/>
    </location>
</feature>
<dbReference type="PANTHER" id="PTHR24205:SF16">
    <property type="entry name" value="GH01042P-RELATED"/>
    <property type="match status" value="1"/>
</dbReference>
<dbReference type="SMART" id="SM00132">
    <property type="entry name" value="LIM"/>
    <property type="match status" value="3"/>
</dbReference>
<dbReference type="AlphaFoldDB" id="A0A8H4BQG1"/>
<reference evidence="7 8" key="1">
    <citation type="submission" date="2019-09" db="EMBL/GenBank/DDBJ databases">
        <authorList>
            <consortium name="DOE Joint Genome Institute"/>
            <person name="Mondo S.J."/>
            <person name="Navarro-Mendoza M.I."/>
            <person name="Perez-Arques C."/>
            <person name="Panchal S."/>
            <person name="Nicolas F.E."/>
            <person name="Ganguly P."/>
            <person name="Pangilinan J."/>
            <person name="Grigoriev I."/>
            <person name="Heitman J."/>
            <person name="Sanya K."/>
            <person name="Garre V."/>
        </authorList>
    </citation>
    <scope>NUCLEOTIDE SEQUENCE [LARGE SCALE GENOMIC DNA]</scope>
    <source>
        <strain evidence="7 8">MU402</strain>
    </source>
</reference>
<dbReference type="Proteomes" id="UP000469890">
    <property type="component" value="Unassembled WGS sequence"/>
</dbReference>
<dbReference type="PANTHER" id="PTHR24205">
    <property type="entry name" value="FOUR AND A HALF LIM DOMAINS PROTEIN"/>
    <property type="match status" value="1"/>
</dbReference>
<keyword evidence="3 5" id="KW-0862">Zinc</keyword>
<evidence type="ECO:0000313" key="7">
    <source>
        <dbReference type="EMBL" id="KAF1805567.1"/>
    </source>
</evidence>
<proteinExistence type="predicted"/>
<evidence type="ECO:0000313" key="8">
    <source>
        <dbReference type="Proteomes" id="UP000469890"/>
    </source>
</evidence>
<dbReference type="GO" id="GO:0046872">
    <property type="term" value="F:metal ion binding"/>
    <property type="evidence" value="ECO:0007669"/>
    <property type="project" value="UniProtKB-KW"/>
</dbReference>